<comment type="caution">
    <text evidence="3">The sequence shown here is derived from an EMBL/GenBank/DDBJ whole genome shotgun (WGS) entry which is preliminary data.</text>
</comment>
<feature type="compositionally biased region" description="Polar residues" evidence="1">
    <location>
        <begin position="276"/>
        <end position="286"/>
    </location>
</feature>
<feature type="region of interest" description="Disordered" evidence="1">
    <location>
        <begin position="272"/>
        <end position="392"/>
    </location>
</feature>
<feature type="region of interest" description="Disordered" evidence="1">
    <location>
        <begin position="1"/>
        <end position="47"/>
    </location>
</feature>
<dbReference type="InterPro" id="IPR052158">
    <property type="entry name" value="INH-QAR"/>
</dbReference>
<accession>A0A8H5KNC9</accession>
<dbReference type="Gene3D" id="3.40.50.880">
    <property type="match status" value="1"/>
</dbReference>
<dbReference type="PROSITE" id="PS50888">
    <property type="entry name" value="BHLH"/>
    <property type="match status" value="1"/>
</dbReference>
<evidence type="ECO:0000259" key="2">
    <source>
        <dbReference type="PROSITE" id="PS50888"/>
    </source>
</evidence>
<dbReference type="EMBL" id="JAAOAS010000463">
    <property type="protein sequence ID" value="KAF5575561.1"/>
    <property type="molecule type" value="Genomic_DNA"/>
</dbReference>
<organism evidence="3 4">
    <name type="scientific">Fusarium pseudocircinatum</name>
    <dbReference type="NCBI Taxonomy" id="56676"/>
    <lineage>
        <taxon>Eukaryota</taxon>
        <taxon>Fungi</taxon>
        <taxon>Dikarya</taxon>
        <taxon>Ascomycota</taxon>
        <taxon>Pezizomycotina</taxon>
        <taxon>Sordariomycetes</taxon>
        <taxon>Hypocreomycetidae</taxon>
        <taxon>Hypocreales</taxon>
        <taxon>Nectriaceae</taxon>
        <taxon>Fusarium</taxon>
        <taxon>Fusarium fujikuroi species complex</taxon>
    </lineage>
</organism>
<dbReference type="AlphaFoldDB" id="A0A8H5KNC9"/>
<proteinExistence type="predicted"/>
<feature type="compositionally biased region" description="Pro residues" evidence="1">
    <location>
        <begin position="31"/>
        <end position="44"/>
    </location>
</feature>
<dbReference type="GO" id="GO:0046983">
    <property type="term" value="F:protein dimerization activity"/>
    <property type="evidence" value="ECO:0007669"/>
    <property type="project" value="InterPro"/>
</dbReference>
<feature type="compositionally biased region" description="Basic and acidic residues" evidence="1">
    <location>
        <begin position="200"/>
        <end position="215"/>
    </location>
</feature>
<dbReference type="SUPFAM" id="SSF47459">
    <property type="entry name" value="HLH, helix-loop-helix DNA-binding domain"/>
    <property type="match status" value="1"/>
</dbReference>
<dbReference type="SUPFAM" id="SSF52317">
    <property type="entry name" value="Class I glutamine amidotransferase-like"/>
    <property type="match status" value="1"/>
</dbReference>
<feature type="region of interest" description="Disordered" evidence="1">
    <location>
        <begin position="200"/>
        <end position="240"/>
    </location>
</feature>
<dbReference type="InterPro" id="IPR036638">
    <property type="entry name" value="HLH_DNA-bd_sf"/>
</dbReference>
<feature type="domain" description="BHLH" evidence="2">
    <location>
        <begin position="382"/>
        <end position="462"/>
    </location>
</feature>
<dbReference type="InterPro" id="IPR011598">
    <property type="entry name" value="bHLH_dom"/>
</dbReference>
<name>A0A8H5KNC9_9HYPO</name>
<feature type="compositionally biased region" description="Basic and acidic residues" evidence="1">
    <location>
        <begin position="373"/>
        <end position="392"/>
    </location>
</feature>
<sequence length="667" mass="73522">MLAVQHAPRMGSSQPPSDSFMPFGYSFDPNQDPPINDPPEPAPGAPLLTDTDARLLTSFFDDINANHYNMPSFGEGLNFSDTWLDLPPQFMGSSTSFGQQPGSSLGETAQGLSHSLTEFHGMAPLGSHMMPPPPPPPSHLQHQTEHRHTPDDVLNAAATLLQNGPNQRQNSNGIDTSVHRHPIGPPVGHLRHQPIEEFREDHRRSVAASEQEHYPDWMMGPHDKRQHRAPPAEYQWGSDANFNRIQGYTPNSEKETAESLTKEQLKVLECFEPSKSADNTRPSSPLHTKGPLPHSRLTELTKVQEADTPPRKRRKSRNNKDTPDEEAQEETATPKPVRRRKPKAERAGSITSAVADDVAGGKRRKSAANNSKVSRENLSEEQKRENHIKSEQKRRTLIKEGFDDLCDLVPGLRGGGFNHVPYYSREAEPTCITPGIVPNITGSQIRNVGVVLFQALDMIDVLGPLDPLQILSLSVQQLNLRLIAETLEPVSTAPLVMNKFNSSFFPTIPPTNAFNDDLDLDLLIVPGGPGARNPNLKAVTDYIAKMYPKVKILMTICTGAGVAARSGVLDEHLATTNKNAWATMKEMGPRVNWVSPARYVIDGKVWSSSGVTSGLDLIFAFISTFWGTEQSERIASIVEHVPRVATDDPFSKHFNITPTDAQPCPKI</sequence>
<dbReference type="PANTHER" id="PTHR43130:SF15">
    <property type="entry name" value="THIJ_PFPI FAMILY PROTEIN (AFU_ORTHOLOGUE AFUA_5G14240)"/>
    <property type="match status" value="1"/>
</dbReference>
<evidence type="ECO:0000256" key="1">
    <source>
        <dbReference type="SAM" id="MobiDB-lite"/>
    </source>
</evidence>
<evidence type="ECO:0000313" key="3">
    <source>
        <dbReference type="EMBL" id="KAF5575561.1"/>
    </source>
</evidence>
<dbReference type="PANTHER" id="PTHR43130">
    <property type="entry name" value="ARAC-FAMILY TRANSCRIPTIONAL REGULATOR"/>
    <property type="match status" value="1"/>
</dbReference>
<gene>
    <name evidence="3" type="ORF">FPCIR_13082</name>
</gene>
<dbReference type="CDD" id="cd03139">
    <property type="entry name" value="GATase1_PfpI_2"/>
    <property type="match status" value="1"/>
</dbReference>
<dbReference type="InterPro" id="IPR029062">
    <property type="entry name" value="Class_I_gatase-like"/>
</dbReference>
<protein>
    <submittedName>
        <fullName evidence="3">Bhlh family transcription factor</fullName>
    </submittedName>
</protein>
<dbReference type="InterPro" id="IPR002818">
    <property type="entry name" value="DJ-1/PfpI"/>
</dbReference>
<reference evidence="3 4" key="1">
    <citation type="submission" date="2020-05" db="EMBL/GenBank/DDBJ databases">
        <title>Identification and distribution of gene clusters putatively required for synthesis of sphingolipid metabolism inhibitors in phylogenetically diverse species of the filamentous fungus Fusarium.</title>
        <authorList>
            <person name="Kim H.-S."/>
            <person name="Busman M."/>
            <person name="Brown D.W."/>
            <person name="Divon H."/>
            <person name="Uhlig S."/>
            <person name="Proctor R.H."/>
        </authorList>
    </citation>
    <scope>NUCLEOTIDE SEQUENCE [LARGE SCALE GENOMIC DNA]</scope>
    <source>
        <strain evidence="3 4">NRRL 36939</strain>
    </source>
</reference>
<feature type="compositionally biased region" description="Basic and acidic residues" evidence="1">
    <location>
        <begin position="296"/>
        <end position="310"/>
    </location>
</feature>
<keyword evidence="4" id="KW-1185">Reference proteome</keyword>
<evidence type="ECO:0000313" key="4">
    <source>
        <dbReference type="Proteomes" id="UP000546213"/>
    </source>
</evidence>
<dbReference type="Proteomes" id="UP000546213">
    <property type="component" value="Unassembled WGS sequence"/>
</dbReference>
<dbReference type="OrthoDB" id="5778525at2759"/>
<dbReference type="Pfam" id="PF01965">
    <property type="entry name" value="DJ-1_PfpI"/>
    <property type="match status" value="1"/>
</dbReference>